<feature type="compositionally biased region" description="Gly residues" evidence="11">
    <location>
        <begin position="1050"/>
        <end position="1067"/>
    </location>
</feature>
<feature type="compositionally biased region" description="Low complexity" evidence="11">
    <location>
        <begin position="917"/>
        <end position="927"/>
    </location>
</feature>
<feature type="compositionally biased region" description="Polar residues" evidence="11">
    <location>
        <begin position="1229"/>
        <end position="1261"/>
    </location>
</feature>
<dbReference type="InterPro" id="IPR001965">
    <property type="entry name" value="Znf_PHD"/>
</dbReference>
<feature type="compositionally biased region" description="Basic and acidic residues" evidence="11">
    <location>
        <begin position="1004"/>
        <end position="1018"/>
    </location>
</feature>
<dbReference type="Proteomes" id="UP000192247">
    <property type="component" value="Unassembled WGS sequence"/>
</dbReference>
<sequence>MFIRTVVHAGTSVVSNLRMGWLCEGCRVCPICHGGSLDRAVTCDSCRKCYHMQCVRPALNHLPKHGYKCVLCRFCGDCGSRTPGSGPSSRWHMNYTVCDSCYQQRNKGMSCPLCGKAYRASSSSKMVDFTQCSTCKRYIHNDCDPAILNGDTRDSREYTCPPCLQPRANPTEADEVLSSSTPSLPTDGSSGAEAPCLSPVTVEEATSAIGVGNYGAGKPMGAMGAMGPMGALASRGKGLRGMRRPRGAGRGQVGRPPTNAALKMRGLGRWDPTSAAQAKQVKKDFEFERDALLNVGGCGGNAAGKLTDEEATQDSKVVLFSASDKFVLLQDMCVLCGSFGIGEEGRLVSCAQCGQCYHPYCCGAKVTQTTLSKGWRCLDCTVCEGCGQPHDESRLLLCDDCDTSYHTYCLKPPLETVPQGTWKCQHCVVCILCGSRTPGPEGSEWQANYTECAPCASKFRCVLCSHDYQEGDIIIECEKCLRWLHGKCDEITCEDDAERCCDLGYSCPLCRPKDTLPAHLVHDLLMDSPCPSPVPQEAHKQKAHHLVDGVYLTDVGLNTIKTLTLEPPKRTRTVKPKDALGNRLPSFPGLSLSCLPGLTGLGQRRATSDDLADGGDPFEFEADGILEGLEGDEEIKRKKKIQKLGIGGFVANARSRAMSSKDDATFAVEASAAMQPFDDDKDPTSKDVLDSEKAQRQKRRHRPKKKRTIEESMPSHIQEAFFGMTLLSATSNANTDAFDDLDNCGSVTLTTDDERRSTGLTPARRKEPVVPLTESRLGPPDAPLLNAGLQGPEGMAADLSIDDNIVAHIGYDELGDLLPADLPQDLRDDELMDMIMQEADGPGGPSVESDALLASPLPHMDGQDVENVFKGVLSPSVEGRLPPGSQASRVGQGGCQAPVAATGAGGQTGIQDRQRISAPSPAPSWSSQDLDEVASNHSGGANNKNNMLKWEPDEALAEKATISMVLYANLNHPNLKQDYPQWTDRAKQIAKIWRNLPTDKRAPYLQKARENRKARAVLEKNTPGGTPTGTAQATSSWKQTAERKTNAAWSGGGPSSGGQTAGSGVSSGGPLQSWPNTGVVGAGPIVPKQEAQDPPSVAAADESLDDDDLLELGADFNILEYADPENDTVTSSNSNTGDGCIKVADGLQVKEEDKKDAVGVLDHSDTRDSQRLLLGGLAKNGQRGGVGVETEGDGLSKGHDDAGLLSDVEFERLKAEMFSTAEEVLAANTVSSHPSQQPQTVGSMSQWPQSPNDTHTTSQQPVFGHVTSMNQGHPQGPHQPHAPPEQQQQPTMIQHQPQPGVPAMMSSIIPSGIGPQTPHHMGMGSANQMGPRPLNHHQQMQHMVRSPMQNASAGVMMGRTPGPGGSMIPIAGVANNPLRPVTPGGLAPTQALAQMTLSQPAPASSTIAQQFKLQTLQAPPVPDENCGGPAVAEAKYNYESWMQKQDELLSKQKRNLETEVGKLRKIKKALTGKQRQLARGGSGQELNENDSRQLAYVNREMPGLQKSLEQVRKLHKQHTNIMQEYRVKNQQLAPAPGQSPGPFEGGYAPMGDQTPPTGPHPIGQHPAGPSRGLVSPQPGYYQQPMQGQPVPPPNSHQPQQQQPPLRFPQAPGSQPGMLGGPPSGVPMAGPPPQRIMRPPPPYPSVKPVAGGMQPSSSMAPTVHTSHTSLGSMGSPQAQASPSGLPVNPPSAAGPELFRQGGTPESPSHDSLTATTGAARETISGMGLQQANSNQPIPTNPQQYSPRHSATGSSTPQQCYSPATPQGQ</sequence>
<dbReference type="GO" id="GO:0044666">
    <property type="term" value="C:MLL3/4 complex"/>
    <property type="evidence" value="ECO:0007669"/>
    <property type="project" value="TreeGrafter"/>
</dbReference>
<keyword evidence="14" id="KW-0808">Transferase</keyword>
<feature type="compositionally biased region" description="Polar residues" evidence="11">
    <location>
        <begin position="1726"/>
        <end position="1767"/>
    </location>
</feature>
<keyword evidence="10" id="KW-0238">DNA-binding</keyword>
<dbReference type="Pfam" id="PF00628">
    <property type="entry name" value="PHD"/>
    <property type="match status" value="3"/>
</dbReference>
<feature type="compositionally biased region" description="Polar residues" evidence="11">
    <location>
        <begin position="177"/>
        <end position="189"/>
    </location>
</feature>
<feature type="domain" description="HMG box" evidence="13">
    <location>
        <begin position="957"/>
        <end position="1013"/>
    </location>
</feature>
<feature type="compositionally biased region" description="Basic residues" evidence="11">
    <location>
        <begin position="696"/>
        <end position="707"/>
    </location>
</feature>
<evidence type="ECO:0000256" key="4">
    <source>
        <dbReference type="ARBA" id="ARBA00022771"/>
    </source>
</evidence>
<feature type="compositionally biased region" description="Polar residues" evidence="11">
    <location>
        <begin position="935"/>
        <end position="946"/>
    </location>
</feature>
<dbReference type="InterPro" id="IPR011011">
    <property type="entry name" value="Znf_FYVE_PHD"/>
</dbReference>
<dbReference type="STRING" id="418985.A0A1V9XSL7"/>
<dbReference type="GO" id="GO:0003713">
    <property type="term" value="F:transcription coactivator activity"/>
    <property type="evidence" value="ECO:0007669"/>
    <property type="project" value="TreeGrafter"/>
</dbReference>
<keyword evidence="7" id="KW-0804">Transcription</keyword>
<dbReference type="FunCoup" id="A0A1V9XSL7">
    <property type="interactions" value="24"/>
</dbReference>
<evidence type="ECO:0000256" key="11">
    <source>
        <dbReference type="SAM" id="MobiDB-lite"/>
    </source>
</evidence>
<feature type="compositionally biased region" description="Basic and acidic residues" evidence="11">
    <location>
        <begin position="682"/>
        <end position="695"/>
    </location>
</feature>
<evidence type="ECO:0000256" key="2">
    <source>
        <dbReference type="ARBA" id="ARBA00022723"/>
    </source>
</evidence>
<feature type="region of interest" description="Disordered" evidence="11">
    <location>
        <begin position="234"/>
        <end position="258"/>
    </location>
</feature>
<feature type="compositionally biased region" description="Low complexity" evidence="11">
    <location>
        <begin position="1271"/>
        <end position="1298"/>
    </location>
</feature>
<feature type="compositionally biased region" description="Polar residues" evidence="11">
    <location>
        <begin position="1653"/>
        <end position="1681"/>
    </location>
</feature>
<evidence type="ECO:0000256" key="7">
    <source>
        <dbReference type="ARBA" id="ARBA00023163"/>
    </source>
</evidence>
<dbReference type="SUPFAM" id="SSF47095">
    <property type="entry name" value="HMG-box"/>
    <property type="match status" value="1"/>
</dbReference>
<evidence type="ECO:0000256" key="3">
    <source>
        <dbReference type="ARBA" id="ARBA00022737"/>
    </source>
</evidence>
<reference evidence="14 15" key="1">
    <citation type="journal article" date="2017" name="Gigascience">
        <title>Draft genome of the honey bee ectoparasitic mite, Tropilaelaps mercedesae, is shaped by the parasitic life history.</title>
        <authorList>
            <person name="Dong X."/>
            <person name="Armstrong S.D."/>
            <person name="Xia D."/>
            <person name="Makepeace B.L."/>
            <person name="Darby A.C."/>
            <person name="Kadowaki T."/>
        </authorList>
    </citation>
    <scope>NUCLEOTIDE SEQUENCE [LARGE SCALE GENOMIC DNA]</scope>
    <source>
        <strain evidence="14">Wuxi-XJTLU</strain>
    </source>
</reference>
<feature type="compositionally biased region" description="Polar residues" evidence="11">
    <location>
        <begin position="1702"/>
        <end position="1715"/>
    </location>
</feature>
<keyword evidence="14" id="KW-0489">Methyltransferase</keyword>
<dbReference type="Gene3D" id="1.10.30.10">
    <property type="entry name" value="High mobility group box domain"/>
    <property type="match status" value="1"/>
</dbReference>
<evidence type="ECO:0000256" key="1">
    <source>
        <dbReference type="ARBA" id="ARBA00004123"/>
    </source>
</evidence>
<organism evidence="14 15">
    <name type="scientific">Tropilaelaps mercedesae</name>
    <dbReference type="NCBI Taxonomy" id="418985"/>
    <lineage>
        <taxon>Eukaryota</taxon>
        <taxon>Metazoa</taxon>
        <taxon>Ecdysozoa</taxon>
        <taxon>Arthropoda</taxon>
        <taxon>Chelicerata</taxon>
        <taxon>Arachnida</taxon>
        <taxon>Acari</taxon>
        <taxon>Parasitiformes</taxon>
        <taxon>Mesostigmata</taxon>
        <taxon>Gamasina</taxon>
        <taxon>Dermanyssoidea</taxon>
        <taxon>Laelapidae</taxon>
        <taxon>Tropilaelaps</taxon>
    </lineage>
</organism>
<keyword evidence="3" id="KW-0677">Repeat</keyword>
<accession>A0A1V9XSL7</accession>
<feature type="DNA-binding region" description="HMG box" evidence="10">
    <location>
        <begin position="957"/>
        <end position="1013"/>
    </location>
</feature>
<proteinExistence type="predicted"/>
<dbReference type="PROSITE" id="PS50118">
    <property type="entry name" value="HMG_BOX_2"/>
    <property type="match status" value="1"/>
</dbReference>
<evidence type="ECO:0000256" key="6">
    <source>
        <dbReference type="ARBA" id="ARBA00023015"/>
    </source>
</evidence>
<dbReference type="GO" id="GO:0008270">
    <property type="term" value="F:zinc ion binding"/>
    <property type="evidence" value="ECO:0007669"/>
    <property type="project" value="UniProtKB-KW"/>
</dbReference>
<dbReference type="OrthoDB" id="6516936at2759"/>
<dbReference type="InterPro" id="IPR019787">
    <property type="entry name" value="Znf_PHD-finger"/>
</dbReference>
<keyword evidence="5" id="KW-0862">Zinc</keyword>
<keyword evidence="15" id="KW-1185">Reference proteome</keyword>
<feature type="compositionally biased region" description="Low complexity" evidence="11">
    <location>
        <begin position="1596"/>
        <end position="1611"/>
    </location>
</feature>
<dbReference type="CDD" id="cd21997">
    <property type="entry name" value="HMG_KMT2C-like"/>
    <property type="match status" value="1"/>
</dbReference>
<evidence type="ECO:0000313" key="15">
    <source>
        <dbReference type="Proteomes" id="UP000192247"/>
    </source>
</evidence>
<evidence type="ECO:0000256" key="8">
    <source>
        <dbReference type="ARBA" id="ARBA00023242"/>
    </source>
</evidence>
<dbReference type="SMART" id="SM00398">
    <property type="entry name" value="HMG"/>
    <property type="match status" value="1"/>
</dbReference>
<dbReference type="InterPro" id="IPR013083">
    <property type="entry name" value="Znf_RING/FYVE/PHD"/>
</dbReference>
<keyword evidence="6" id="KW-0805">Transcription regulation</keyword>
<keyword evidence="2" id="KW-0479">Metal-binding</keyword>
<dbReference type="EMBL" id="MNPL01004750">
    <property type="protein sequence ID" value="OQR76504.1"/>
    <property type="molecule type" value="Genomic_DNA"/>
</dbReference>
<feature type="region of interest" description="Disordered" evidence="11">
    <location>
        <begin position="1531"/>
        <end position="1767"/>
    </location>
</feature>
<feature type="region of interest" description="Disordered" evidence="11">
    <location>
        <begin position="167"/>
        <end position="195"/>
    </location>
</feature>
<dbReference type="InterPro" id="IPR036910">
    <property type="entry name" value="HMG_box_dom_sf"/>
</dbReference>
<feature type="compositionally biased region" description="Low complexity" evidence="11">
    <location>
        <begin position="1576"/>
        <end position="1588"/>
    </location>
</feature>
<comment type="subcellular location">
    <subcellularLocation>
        <location evidence="1">Nucleus</location>
    </subcellularLocation>
</comment>
<name>A0A1V9XSL7_9ACAR</name>
<dbReference type="PANTHER" id="PTHR45888">
    <property type="entry name" value="HL01030P-RELATED"/>
    <property type="match status" value="1"/>
</dbReference>
<dbReference type="Gene3D" id="3.30.40.10">
    <property type="entry name" value="Zinc/RING finger domain, C3HC4 (zinc finger)"/>
    <property type="match status" value="5"/>
</dbReference>
<evidence type="ECO:0000256" key="10">
    <source>
        <dbReference type="PROSITE-ProRule" id="PRU00267"/>
    </source>
</evidence>
<feature type="region of interest" description="Disordered" evidence="11">
    <location>
        <begin position="750"/>
        <end position="781"/>
    </location>
</feature>
<evidence type="ECO:0000256" key="9">
    <source>
        <dbReference type="PROSITE-ProRule" id="PRU00146"/>
    </source>
</evidence>
<dbReference type="InParanoid" id="A0A1V9XSL7"/>
<evidence type="ECO:0000256" key="5">
    <source>
        <dbReference type="ARBA" id="ARBA00022833"/>
    </source>
</evidence>
<dbReference type="GO" id="GO:0045944">
    <property type="term" value="P:positive regulation of transcription by RNA polymerase II"/>
    <property type="evidence" value="ECO:0007669"/>
    <property type="project" value="TreeGrafter"/>
</dbReference>
<feature type="domain" description="PHD-type" evidence="12">
    <location>
        <begin position="26"/>
        <end position="75"/>
    </location>
</feature>
<feature type="domain" description="PHD-type" evidence="12">
    <location>
        <begin position="458"/>
        <end position="513"/>
    </location>
</feature>
<dbReference type="SUPFAM" id="SSF57903">
    <property type="entry name" value="FYVE/PHD zinc finger"/>
    <property type="match status" value="5"/>
</dbReference>
<dbReference type="InterPro" id="IPR019786">
    <property type="entry name" value="Zinc_finger_PHD-type_CS"/>
</dbReference>
<feature type="region of interest" description="Disordered" evidence="11">
    <location>
        <begin position="874"/>
        <end position="947"/>
    </location>
</feature>
<gene>
    <name evidence="14" type="ORF">BIW11_07743</name>
</gene>
<keyword evidence="8 10" id="KW-0539">Nucleus</keyword>
<protein>
    <submittedName>
        <fullName evidence="14">Histone-lysine N-methyltransferase 2C-like</fullName>
    </submittedName>
</protein>
<feature type="region of interest" description="Disordered" evidence="11">
    <location>
        <begin position="1004"/>
        <end position="1101"/>
    </location>
</feature>
<feature type="domain" description="PHD-type" evidence="12">
    <location>
        <begin position="330"/>
        <end position="383"/>
    </location>
</feature>
<evidence type="ECO:0000259" key="12">
    <source>
        <dbReference type="PROSITE" id="PS50016"/>
    </source>
</evidence>
<evidence type="ECO:0000259" key="13">
    <source>
        <dbReference type="PROSITE" id="PS50118"/>
    </source>
</evidence>
<dbReference type="PROSITE" id="PS50016">
    <property type="entry name" value="ZF_PHD_2"/>
    <property type="match status" value="4"/>
</dbReference>
<dbReference type="GO" id="GO:0042800">
    <property type="term" value="F:histone H3K4 methyltransferase activity"/>
    <property type="evidence" value="ECO:0007669"/>
    <property type="project" value="TreeGrafter"/>
</dbReference>
<dbReference type="CDD" id="cd15513">
    <property type="entry name" value="PHD5_KMT2C_like"/>
    <property type="match status" value="1"/>
</dbReference>
<evidence type="ECO:0000313" key="14">
    <source>
        <dbReference type="EMBL" id="OQR76504.1"/>
    </source>
</evidence>
<comment type="caution">
    <text evidence="14">The sequence shown here is derived from an EMBL/GenBank/DDBJ whole genome shotgun (WGS) entry which is preliminary data.</text>
</comment>
<dbReference type="PROSITE" id="PS01359">
    <property type="entry name" value="ZF_PHD_1"/>
    <property type="match status" value="1"/>
</dbReference>
<dbReference type="InterPro" id="IPR009071">
    <property type="entry name" value="HMG_box_dom"/>
</dbReference>
<dbReference type="FunFam" id="1.10.30.10:FF:000009">
    <property type="entry name" value="Histone-lysine N-methyltransferase"/>
    <property type="match status" value="1"/>
</dbReference>
<feature type="compositionally biased region" description="Pro residues" evidence="11">
    <location>
        <begin position="1628"/>
        <end position="1644"/>
    </location>
</feature>
<dbReference type="PANTHER" id="PTHR45888:SF6">
    <property type="entry name" value="HL01030P-RELATED"/>
    <property type="match status" value="1"/>
</dbReference>
<keyword evidence="4 9" id="KW-0863">Zinc-finger</keyword>
<dbReference type="GO" id="GO:0032259">
    <property type="term" value="P:methylation"/>
    <property type="evidence" value="ECO:0007669"/>
    <property type="project" value="UniProtKB-KW"/>
</dbReference>
<dbReference type="CDD" id="cd15514">
    <property type="entry name" value="PHD6_KMT2C_like"/>
    <property type="match status" value="1"/>
</dbReference>
<dbReference type="SMART" id="SM00249">
    <property type="entry name" value="PHD"/>
    <property type="match status" value="5"/>
</dbReference>
<feature type="compositionally biased region" description="Basic residues" evidence="11">
    <location>
        <begin position="237"/>
        <end position="247"/>
    </location>
</feature>
<feature type="domain" description="PHD-type" evidence="12">
    <location>
        <begin position="380"/>
        <end position="430"/>
    </location>
</feature>
<dbReference type="GO" id="GO:0003677">
    <property type="term" value="F:DNA binding"/>
    <property type="evidence" value="ECO:0007669"/>
    <property type="project" value="UniProtKB-UniRule"/>
</dbReference>
<feature type="region of interest" description="Disordered" evidence="11">
    <location>
        <begin position="1229"/>
        <end position="1332"/>
    </location>
</feature>
<feature type="region of interest" description="Disordered" evidence="11">
    <location>
        <begin position="675"/>
        <end position="711"/>
    </location>
</feature>